<proteinExistence type="predicted"/>
<dbReference type="Proteomes" id="UP000830198">
    <property type="component" value="Chromosome"/>
</dbReference>
<sequence>MKYRKLGNTDVLLSAIGLGCMGMNHAYGEANDAESIATLERAIELGINFWDTADIYANGKNEELVAKVLKPNRSKVFIATKFGFTLAGPDGQPSGFNGSPAYMKKAVTESLRRLQTDVIDLYYVHRVDPNIPIEETVGAMADLVKEGKVRYLGLSEAGVNSIRKAHAVHPISALQSEYSLLTRDVEDQILPVCRELKISFVPFSPLARGLVTNTLDVDGLKENDFRRNLPRYQGEYAENNKHLAQAFAELAATKHATAAQLALAWVLNQGEDIIPIPGTKRRRYLEENAGAVNITLSDADKQEIEDLLKKYPNVGERYNESMNKLVDKS</sequence>
<evidence type="ECO:0000313" key="4">
    <source>
        <dbReference type="Proteomes" id="UP000830198"/>
    </source>
</evidence>
<organism evidence="3 4">
    <name type="scientific">Chitinophaga filiformis</name>
    <name type="common">Myxococcus filiformis</name>
    <name type="synonym">Flexibacter filiformis</name>
    <dbReference type="NCBI Taxonomy" id="104663"/>
    <lineage>
        <taxon>Bacteria</taxon>
        <taxon>Pseudomonadati</taxon>
        <taxon>Bacteroidota</taxon>
        <taxon>Chitinophagia</taxon>
        <taxon>Chitinophagales</taxon>
        <taxon>Chitinophagaceae</taxon>
        <taxon>Chitinophaga</taxon>
    </lineage>
</organism>
<gene>
    <name evidence="3" type="ORF">MYF79_20750</name>
</gene>
<reference evidence="3 4" key="1">
    <citation type="submission" date="2022-04" db="EMBL/GenBank/DDBJ databases">
        <title>The arsenic-methylating capacity of Chitinophaga filiformis YT5 during chitin decomposition.</title>
        <authorList>
            <person name="Chen G."/>
            <person name="Liang Y."/>
        </authorList>
    </citation>
    <scope>NUCLEOTIDE SEQUENCE [LARGE SCALE GENOMIC DNA]</scope>
    <source>
        <strain evidence="3 4">YT5</strain>
    </source>
</reference>
<dbReference type="Pfam" id="PF00248">
    <property type="entry name" value="Aldo_ket_red"/>
    <property type="match status" value="1"/>
</dbReference>
<dbReference type="InterPro" id="IPR050791">
    <property type="entry name" value="Aldo-Keto_reductase"/>
</dbReference>
<dbReference type="PANTHER" id="PTHR43625:SF40">
    <property type="entry name" value="ALDO-KETO REDUCTASE YAKC [NADP(+)]"/>
    <property type="match status" value="1"/>
</dbReference>
<name>A0ABY4HW28_CHIFI</name>
<accession>A0ABY4HW28</accession>
<dbReference type="SUPFAM" id="SSF51430">
    <property type="entry name" value="NAD(P)-linked oxidoreductase"/>
    <property type="match status" value="1"/>
</dbReference>
<keyword evidence="4" id="KW-1185">Reference proteome</keyword>
<keyword evidence="1" id="KW-0560">Oxidoreductase</keyword>
<dbReference type="InterPro" id="IPR023210">
    <property type="entry name" value="NADP_OxRdtase_dom"/>
</dbReference>
<dbReference type="RefSeq" id="WP_247809714.1">
    <property type="nucleotide sequence ID" value="NZ_CP095855.1"/>
</dbReference>
<evidence type="ECO:0000259" key="2">
    <source>
        <dbReference type="Pfam" id="PF00248"/>
    </source>
</evidence>
<evidence type="ECO:0000256" key="1">
    <source>
        <dbReference type="ARBA" id="ARBA00023002"/>
    </source>
</evidence>
<feature type="domain" description="NADP-dependent oxidoreductase" evidence="2">
    <location>
        <begin position="15"/>
        <end position="308"/>
    </location>
</feature>
<dbReference type="CDD" id="cd19076">
    <property type="entry name" value="AKR_AKR13A_13D"/>
    <property type="match status" value="1"/>
</dbReference>
<evidence type="ECO:0000313" key="3">
    <source>
        <dbReference type="EMBL" id="UPK67374.1"/>
    </source>
</evidence>
<protein>
    <submittedName>
        <fullName evidence="3">Aldo/keto reductase</fullName>
    </submittedName>
</protein>
<dbReference type="PANTHER" id="PTHR43625">
    <property type="entry name" value="AFLATOXIN B1 ALDEHYDE REDUCTASE"/>
    <property type="match status" value="1"/>
</dbReference>
<dbReference type="EMBL" id="CP095855">
    <property type="protein sequence ID" value="UPK67374.1"/>
    <property type="molecule type" value="Genomic_DNA"/>
</dbReference>
<dbReference type="InterPro" id="IPR036812">
    <property type="entry name" value="NAD(P)_OxRdtase_dom_sf"/>
</dbReference>
<dbReference type="Gene3D" id="3.20.20.100">
    <property type="entry name" value="NADP-dependent oxidoreductase domain"/>
    <property type="match status" value="1"/>
</dbReference>